<feature type="region of interest" description="Disordered" evidence="1">
    <location>
        <begin position="1"/>
        <end position="26"/>
    </location>
</feature>
<accession>F8NPP5</accession>
<dbReference type="GeneID" id="18811036"/>
<dbReference type="Proteomes" id="UP000008064">
    <property type="component" value="Unassembled WGS sequence"/>
</dbReference>
<dbReference type="KEGG" id="sla:SERLADRAFT_383156"/>
<dbReference type="RefSeq" id="XP_007315827.1">
    <property type="nucleotide sequence ID" value="XM_007315765.1"/>
</dbReference>
<dbReference type="HOGENOM" id="CLU_2967526_0_0_1"/>
<dbReference type="OrthoDB" id="1932233at2759"/>
<evidence type="ECO:0000256" key="1">
    <source>
        <dbReference type="SAM" id="MobiDB-lite"/>
    </source>
</evidence>
<dbReference type="EMBL" id="GL945431">
    <property type="protein sequence ID" value="EGO27736.1"/>
    <property type="molecule type" value="Genomic_DNA"/>
</dbReference>
<organism>
    <name type="scientific">Serpula lacrymans var. lacrymans (strain S7.9)</name>
    <name type="common">Dry rot fungus</name>
    <dbReference type="NCBI Taxonomy" id="578457"/>
    <lineage>
        <taxon>Eukaryota</taxon>
        <taxon>Fungi</taxon>
        <taxon>Dikarya</taxon>
        <taxon>Basidiomycota</taxon>
        <taxon>Agaricomycotina</taxon>
        <taxon>Agaricomycetes</taxon>
        <taxon>Agaricomycetidae</taxon>
        <taxon>Boletales</taxon>
        <taxon>Coniophorineae</taxon>
        <taxon>Serpulaceae</taxon>
        <taxon>Serpula</taxon>
    </lineage>
</organism>
<evidence type="ECO:0000313" key="2">
    <source>
        <dbReference type="EMBL" id="EGO27736.1"/>
    </source>
</evidence>
<feature type="non-terminal residue" evidence="2">
    <location>
        <position position="59"/>
    </location>
</feature>
<proteinExistence type="predicted"/>
<sequence>MSRPTNIKIPQLSLQPPSNSLKGRGRSGSIVKVEEIGGRSEEVLDRSAYVNINANWVNA</sequence>
<gene>
    <name evidence="2" type="ORF">SERLADRAFT_383156</name>
</gene>
<name>F8NPP5_SERL9</name>
<reference evidence="2" key="1">
    <citation type="submission" date="2011-04" db="EMBL/GenBank/DDBJ databases">
        <title>Evolution of plant cell wall degrading machinery underlies the functional diversity of forest fungi.</title>
        <authorList>
            <consortium name="US DOE Joint Genome Institute (JGI-PGF)"/>
            <person name="Eastwood D.C."/>
            <person name="Floudas D."/>
            <person name="Binder M."/>
            <person name="Majcherczyk A."/>
            <person name="Schneider P."/>
            <person name="Aerts A."/>
            <person name="Asiegbu F.O."/>
            <person name="Baker S.E."/>
            <person name="Barry K."/>
            <person name="Bendiksby M."/>
            <person name="Blumentritt M."/>
            <person name="Coutinho P.M."/>
            <person name="Cullen D."/>
            <person name="Cullen D."/>
            <person name="Gathman A."/>
            <person name="Goodell B."/>
            <person name="Henrissat B."/>
            <person name="Ihrmark K."/>
            <person name="Kauserud H."/>
            <person name="Kohler A."/>
            <person name="LaButti K."/>
            <person name="Lapidus A."/>
            <person name="Lavin J.L."/>
            <person name="Lee Y.-H."/>
            <person name="Lindquist E."/>
            <person name="Lilly W."/>
            <person name="Lucas S."/>
            <person name="Morin E."/>
            <person name="Murat C."/>
            <person name="Oguiza J.A."/>
            <person name="Park J."/>
            <person name="Pisabarro A.G."/>
            <person name="Riley R."/>
            <person name="Rosling A."/>
            <person name="Salamov A."/>
            <person name="Schmidt O."/>
            <person name="Schmutz J."/>
            <person name="Skrede I."/>
            <person name="Stenlid J."/>
            <person name="Wiebenga A."/>
            <person name="Xie X."/>
            <person name="Kues U."/>
            <person name="Hibbett D.S."/>
            <person name="Hoffmeister D."/>
            <person name="Hogberg N."/>
            <person name="Martin F."/>
            <person name="Grigoriev I.V."/>
            <person name="Watkinson S.C."/>
        </authorList>
    </citation>
    <scope>NUCLEOTIDE SEQUENCE</scope>
    <source>
        <strain evidence="2">S7.9</strain>
    </source>
</reference>
<feature type="compositionally biased region" description="Polar residues" evidence="1">
    <location>
        <begin position="12"/>
        <end position="21"/>
    </location>
</feature>
<dbReference type="AlphaFoldDB" id="F8NPP5"/>
<protein>
    <submittedName>
        <fullName evidence="2">Uncharacterized protein</fullName>
    </submittedName>
</protein>